<name>A0A5B7X7J7_9FLAO</name>
<feature type="transmembrane region" description="Helical" evidence="6">
    <location>
        <begin position="743"/>
        <end position="765"/>
    </location>
</feature>
<gene>
    <name evidence="9" type="ORF">FHG64_17625</name>
</gene>
<dbReference type="OrthoDB" id="5933722at2"/>
<dbReference type="PANTHER" id="PTHR30572:SF18">
    <property type="entry name" value="ABC-TYPE MACROLIDE FAMILY EXPORT SYSTEM PERMEASE COMPONENT 2"/>
    <property type="match status" value="1"/>
</dbReference>
<dbReference type="RefSeq" id="WP_139067620.1">
    <property type="nucleotide sequence ID" value="NZ_CP040812.1"/>
</dbReference>
<dbReference type="InterPro" id="IPR003838">
    <property type="entry name" value="ABC3_permease_C"/>
</dbReference>
<dbReference type="Pfam" id="PF12704">
    <property type="entry name" value="MacB_PCD"/>
    <property type="match status" value="2"/>
</dbReference>
<dbReference type="InterPro" id="IPR050250">
    <property type="entry name" value="Macrolide_Exporter_MacB"/>
</dbReference>
<dbReference type="InterPro" id="IPR025857">
    <property type="entry name" value="MacB_PCD"/>
</dbReference>
<organism evidence="9 10">
    <name type="scientific">Antarcticibacterium flavum</name>
    <dbReference type="NCBI Taxonomy" id="2058175"/>
    <lineage>
        <taxon>Bacteria</taxon>
        <taxon>Pseudomonadati</taxon>
        <taxon>Bacteroidota</taxon>
        <taxon>Flavobacteriia</taxon>
        <taxon>Flavobacteriales</taxon>
        <taxon>Flavobacteriaceae</taxon>
        <taxon>Antarcticibacterium</taxon>
    </lineage>
</organism>
<feature type="domain" description="MacB-like periplasmic core" evidence="8">
    <location>
        <begin position="431"/>
        <end position="626"/>
    </location>
</feature>
<evidence type="ECO:0000313" key="9">
    <source>
        <dbReference type="EMBL" id="QCY71070.1"/>
    </source>
</evidence>
<keyword evidence="5 6" id="KW-0472">Membrane</keyword>
<dbReference type="GO" id="GO:0022857">
    <property type="term" value="F:transmembrane transporter activity"/>
    <property type="evidence" value="ECO:0007669"/>
    <property type="project" value="TreeGrafter"/>
</dbReference>
<feature type="domain" description="ABC3 transporter permease C-terminal" evidence="7">
    <location>
        <begin position="284"/>
        <end position="396"/>
    </location>
</feature>
<evidence type="ECO:0000313" key="10">
    <source>
        <dbReference type="Proteomes" id="UP000309016"/>
    </source>
</evidence>
<dbReference type="KEGG" id="afla:FHG64_17625"/>
<evidence type="ECO:0000256" key="1">
    <source>
        <dbReference type="ARBA" id="ARBA00004651"/>
    </source>
</evidence>
<dbReference type="AlphaFoldDB" id="A0A5B7X7J7"/>
<dbReference type="EMBL" id="CP040812">
    <property type="protein sequence ID" value="QCY71070.1"/>
    <property type="molecule type" value="Genomic_DNA"/>
</dbReference>
<proteinExistence type="predicted"/>
<dbReference type="Pfam" id="PF02687">
    <property type="entry name" value="FtsX"/>
    <property type="match status" value="1"/>
</dbReference>
<feature type="transmembrane region" description="Helical" evidence="6">
    <location>
        <begin position="368"/>
        <end position="390"/>
    </location>
</feature>
<evidence type="ECO:0000256" key="5">
    <source>
        <dbReference type="ARBA" id="ARBA00023136"/>
    </source>
</evidence>
<feature type="transmembrane region" description="Helical" evidence="6">
    <location>
        <begin position="325"/>
        <end position="348"/>
    </location>
</feature>
<keyword evidence="10" id="KW-1185">Reference proteome</keyword>
<dbReference type="Proteomes" id="UP000309016">
    <property type="component" value="Chromosome"/>
</dbReference>
<feature type="transmembrane region" description="Helical" evidence="6">
    <location>
        <begin position="21"/>
        <end position="39"/>
    </location>
</feature>
<sequence length="782" mass="87588">MIKNYFKIAWRSLWKNKLFSLINILSFGLAIPFALLSLMQVQSAFEVDNFHLEPNRIHRVITNVEDGNGNITPYASSPGSIADDIQTRIPFVDKSTITKRAFNWELTNKIKTIRVNSLYVDPAFFEIFNFPLEQGSYPILPNTVVISREMAKVFFGDTNPVNQTLSHHDYGNFTVTGVLKPHKANTHFRSDVMVSMATFSKFNETAPTDALSGFTYVKLHEQANKQDLDEALVQISKSYAGDNPLLKEKYGFRSQKLSQISPDFEALENNPYADSLADLSVNFLMALAIILLAGFNYTNLTLAKSLNRAKEVGVRKVSGASRSQLFTQFICEAVLVAFIGLATGYLFLKIMEQHLSLNWIIWEVDNYFVLWSIFIGFAIIMGVLAGIIPAKILSSFTPSRVLKGDINPASFGKIGFRKSLVVIQFVVTACFIFLITNMYSQFKYQATDNENYNRKNIYNIAIHGDHELLRNEIAAHKDVENIGLASSPFGGTSHNGNIKTEKLEENVKASFYAVNAGFLENMNLTFLAGENLPEVAGATPSPFVVVNEQTLFALNLGTPAEAVGKTIYLNDQQQVRITGVVQDFNYHVYQFPTRPLVMQYDPLKFSILNIKMKGDVNDKVFKADIEALHKKYFPGEELAFSNYEEELYDRYFQGEDMKFLVMVCFTIFTIAIMGLLGIVTYTTEKRLKEIGIRKVLGASVSAIVRELSSGFLKLLLISAAICLPLGYLISFFFVNIFAYNNGVALGLMLLLYLSILCFALLTIGIQAARAAMANPVSILRTE</sequence>
<comment type="subcellular location">
    <subcellularLocation>
        <location evidence="1">Cell membrane</location>
        <topology evidence="1">Multi-pass membrane protein</topology>
    </subcellularLocation>
</comment>
<dbReference type="GO" id="GO:0005886">
    <property type="term" value="C:plasma membrane"/>
    <property type="evidence" value="ECO:0007669"/>
    <property type="project" value="UniProtKB-SubCell"/>
</dbReference>
<keyword evidence="3 6" id="KW-0812">Transmembrane</keyword>
<feature type="transmembrane region" description="Helical" evidence="6">
    <location>
        <begin position="420"/>
        <end position="439"/>
    </location>
</feature>
<evidence type="ECO:0000256" key="3">
    <source>
        <dbReference type="ARBA" id="ARBA00022692"/>
    </source>
</evidence>
<reference evidence="9 10" key="1">
    <citation type="submission" date="2019-06" db="EMBL/GenBank/DDBJ databases">
        <title>Complete genome sequence of Antarcticibacterium flavum KCTC 52984T from an Antarctic marine sediment.</title>
        <authorList>
            <person name="Lee Y.M."/>
            <person name="Shin S.C."/>
        </authorList>
    </citation>
    <scope>NUCLEOTIDE SEQUENCE [LARGE SCALE GENOMIC DNA]</scope>
    <source>
        <strain evidence="9 10">KCTC 52984</strain>
    </source>
</reference>
<evidence type="ECO:0000256" key="4">
    <source>
        <dbReference type="ARBA" id="ARBA00022989"/>
    </source>
</evidence>
<feature type="transmembrane region" description="Helical" evidence="6">
    <location>
        <begin position="659"/>
        <end position="683"/>
    </location>
</feature>
<protein>
    <submittedName>
        <fullName evidence="9">FtsX-like permease family protein</fullName>
    </submittedName>
</protein>
<feature type="domain" description="MacB-like periplasmic core" evidence="8">
    <location>
        <begin position="27"/>
        <end position="234"/>
    </location>
</feature>
<dbReference type="PANTHER" id="PTHR30572">
    <property type="entry name" value="MEMBRANE COMPONENT OF TRANSPORTER-RELATED"/>
    <property type="match status" value="1"/>
</dbReference>
<keyword evidence="4 6" id="KW-1133">Transmembrane helix</keyword>
<evidence type="ECO:0000256" key="2">
    <source>
        <dbReference type="ARBA" id="ARBA00022475"/>
    </source>
</evidence>
<accession>A0A5B7X7J7</accession>
<evidence type="ECO:0000259" key="7">
    <source>
        <dbReference type="Pfam" id="PF02687"/>
    </source>
</evidence>
<keyword evidence="2" id="KW-1003">Cell membrane</keyword>
<evidence type="ECO:0000256" key="6">
    <source>
        <dbReference type="SAM" id="Phobius"/>
    </source>
</evidence>
<evidence type="ECO:0000259" key="8">
    <source>
        <dbReference type="Pfam" id="PF12704"/>
    </source>
</evidence>
<feature type="transmembrane region" description="Helical" evidence="6">
    <location>
        <begin position="714"/>
        <end position="737"/>
    </location>
</feature>